<sequence>MKWFEISLKDAVNTSEWLALVKEIKDFIYADGTATNIHGMSENELSLLIERITKHINSGSTYQAMSARLNQLLNYNLHHSMENRISLKQSTAYLHNKFHQENPLNHQLWDQEIYTRSLQSDSSTIYLSKSDYMTAEVNEALIHLLGNHTELVNRISSRFLNQSFQNSNFRRRIWSIVLISRCKSKRNALKQMIQSFIPDRDEHNKLGCSNFLESSPSMSSLKDSVGCLYAMNYLLKFYQASLNTSDNLKPYCVKLVAVLVLAMKDHLPRNQPPNTETICLLVQELFVFLSITPSFITHLPPIWFTRYSLYKMEDEKNNEIFSNLSENKDIKKIAFSQSVLKHLRTIDSNIADSVMNELLLIENIGPISELCSEDEIYSELFYEFIQPVTESIFSGYLSESTLLYVWDQLILCIAGAEPVETSVTHTLSCFVSAFVYLCWIRIHKKEESSSDQLQLHKEQTNKGIETKGISALHEYFSMIGPRLHENDFQFLIKKYFLMDIFCLLTGTTNFNMQTSLLSYEDPLKWKEWSILSQRSYLTDPSKRTEQRLLRFKELEKLHTTENDLQNLQRQLEDYKIKLKEATDEISYCKRMLNLSERRHSYLPNMLQQFGDQKSNLPKKKFATHARAITLFKNVANNNNNNRDNSKPLKQSQFTETEDNHKTV</sequence>
<reference evidence="3" key="1">
    <citation type="submission" date="2022-06" db="EMBL/GenBank/DDBJ databases">
        <authorList>
            <person name="Berger JAMES D."/>
            <person name="Berger JAMES D."/>
        </authorList>
    </citation>
    <scope>NUCLEOTIDE SEQUENCE [LARGE SCALE GENOMIC DNA]</scope>
</reference>
<dbReference type="AlphaFoldDB" id="A0AA85IPZ9"/>
<evidence type="ECO:0000313" key="3">
    <source>
        <dbReference type="Proteomes" id="UP000050795"/>
    </source>
</evidence>
<organism evidence="3 4">
    <name type="scientific">Trichobilharzia regenti</name>
    <name type="common">Nasal bird schistosome</name>
    <dbReference type="NCBI Taxonomy" id="157069"/>
    <lineage>
        <taxon>Eukaryota</taxon>
        <taxon>Metazoa</taxon>
        <taxon>Spiralia</taxon>
        <taxon>Lophotrochozoa</taxon>
        <taxon>Platyhelminthes</taxon>
        <taxon>Trematoda</taxon>
        <taxon>Digenea</taxon>
        <taxon>Strigeidida</taxon>
        <taxon>Schistosomatoidea</taxon>
        <taxon>Schistosomatidae</taxon>
        <taxon>Trichobilharzia</taxon>
    </lineage>
</organism>
<feature type="coiled-coil region" evidence="1">
    <location>
        <begin position="550"/>
        <end position="584"/>
    </location>
</feature>
<evidence type="ECO:0000313" key="4">
    <source>
        <dbReference type="WBParaSite" id="TREG1_100640.2"/>
    </source>
</evidence>
<evidence type="ECO:0000256" key="1">
    <source>
        <dbReference type="SAM" id="Coils"/>
    </source>
</evidence>
<dbReference type="WBParaSite" id="TREG1_100640.2">
    <property type="protein sequence ID" value="TREG1_100640.2"/>
    <property type="gene ID" value="TREG1_100640"/>
</dbReference>
<feature type="region of interest" description="Disordered" evidence="2">
    <location>
        <begin position="634"/>
        <end position="663"/>
    </location>
</feature>
<evidence type="ECO:0000256" key="2">
    <source>
        <dbReference type="SAM" id="MobiDB-lite"/>
    </source>
</evidence>
<name>A0AA85IPZ9_TRIRE</name>
<keyword evidence="1" id="KW-0175">Coiled coil</keyword>
<keyword evidence="3" id="KW-1185">Reference proteome</keyword>
<proteinExistence type="predicted"/>
<reference evidence="4" key="2">
    <citation type="submission" date="2023-11" db="UniProtKB">
        <authorList>
            <consortium name="WormBaseParasite"/>
        </authorList>
    </citation>
    <scope>IDENTIFICATION</scope>
</reference>
<accession>A0AA85IPZ9</accession>
<dbReference type="Proteomes" id="UP000050795">
    <property type="component" value="Unassembled WGS sequence"/>
</dbReference>
<protein>
    <submittedName>
        <fullName evidence="4">Uncharacterized protein</fullName>
    </submittedName>
</protein>